<keyword evidence="4" id="KW-1185">Reference proteome</keyword>
<dbReference type="Gene3D" id="3.10.20.90">
    <property type="entry name" value="Phosphatidylinositol 3-kinase Catalytic Subunit, Chain A, domain 1"/>
    <property type="match status" value="1"/>
</dbReference>
<reference evidence="3 4" key="1">
    <citation type="journal article" date="2021" name="Elife">
        <title>Chloroplast acquisition without the gene transfer in kleptoplastic sea slugs, Plakobranchus ocellatus.</title>
        <authorList>
            <person name="Maeda T."/>
            <person name="Takahashi S."/>
            <person name="Yoshida T."/>
            <person name="Shimamura S."/>
            <person name="Takaki Y."/>
            <person name="Nagai Y."/>
            <person name="Toyoda A."/>
            <person name="Suzuki Y."/>
            <person name="Arimoto A."/>
            <person name="Ishii H."/>
            <person name="Satoh N."/>
            <person name="Nishiyama T."/>
            <person name="Hasebe M."/>
            <person name="Maruyama T."/>
            <person name="Minagawa J."/>
            <person name="Obokata J."/>
            <person name="Shigenobu S."/>
        </authorList>
    </citation>
    <scope>NUCLEOTIDE SEQUENCE [LARGE SCALE GENOMIC DNA]</scope>
</reference>
<dbReference type="InterPro" id="IPR019954">
    <property type="entry name" value="Ubiquitin_CS"/>
</dbReference>
<name>A0AAV3ZCN7_9GAST</name>
<sequence>IQGNENVDKLAKAALNEASYSGKLICWSDLKPKVNAYIHTVWQKNWDTEATNKLHEVLPNVGEDLSKRGEGTGRKRETVERIKERVEEKEGIPPQQQRLIFSGKQMNDEKTASDYKVAGGSVLHLVLALRGGQPQKK</sequence>
<accession>A0AAV3ZCN7</accession>
<dbReference type="SUPFAM" id="SSF54236">
    <property type="entry name" value="Ubiquitin-like"/>
    <property type="match status" value="1"/>
</dbReference>
<evidence type="ECO:0000313" key="4">
    <source>
        <dbReference type="Proteomes" id="UP000735302"/>
    </source>
</evidence>
<dbReference type="InterPro" id="IPR029071">
    <property type="entry name" value="Ubiquitin-like_domsf"/>
</dbReference>
<dbReference type="SMART" id="SM00213">
    <property type="entry name" value="UBQ"/>
    <property type="match status" value="1"/>
</dbReference>
<dbReference type="PROSITE" id="PS00299">
    <property type="entry name" value="UBIQUITIN_1"/>
    <property type="match status" value="1"/>
</dbReference>
<dbReference type="PROSITE" id="PS50053">
    <property type="entry name" value="UBIQUITIN_2"/>
    <property type="match status" value="1"/>
</dbReference>
<dbReference type="Pfam" id="PF00240">
    <property type="entry name" value="ubiquitin"/>
    <property type="match status" value="1"/>
</dbReference>
<feature type="region of interest" description="Disordered" evidence="1">
    <location>
        <begin position="84"/>
        <end position="103"/>
    </location>
</feature>
<dbReference type="PRINTS" id="PR00348">
    <property type="entry name" value="UBIQUITIN"/>
</dbReference>
<dbReference type="PANTHER" id="PTHR10666">
    <property type="entry name" value="UBIQUITIN"/>
    <property type="match status" value="1"/>
</dbReference>
<dbReference type="InterPro" id="IPR050158">
    <property type="entry name" value="Ubiquitin_ubiquitin-like"/>
</dbReference>
<feature type="domain" description="Ubiquitin-like" evidence="2">
    <location>
        <begin position="76"/>
        <end position="132"/>
    </location>
</feature>
<organism evidence="3 4">
    <name type="scientific">Plakobranchus ocellatus</name>
    <dbReference type="NCBI Taxonomy" id="259542"/>
    <lineage>
        <taxon>Eukaryota</taxon>
        <taxon>Metazoa</taxon>
        <taxon>Spiralia</taxon>
        <taxon>Lophotrochozoa</taxon>
        <taxon>Mollusca</taxon>
        <taxon>Gastropoda</taxon>
        <taxon>Heterobranchia</taxon>
        <taxon>Euthyneura</taxon>
        <taxon>Panpulmonata</taxon>
        <taxon>Sacoglossa</taxon>
        <taxon>Placobranchoidea</taxon>
        <taxon>Plakobranchidae</taxon>
        <taxon>Plakobranchus</taxon>
    </lineage>
</organism>
<evidence type="ECO:0000313" key="3">
    <source>
        <dbReference type="EMBL" id="GFN92182.1"/>
    </source>
</evidence>
<comment type="caution">
    <text evidence="3">The sequence shown here is derived from an EMBL/GenBank/DDBJ whole genome shotgun (WGS) entry which is preliminary data.</text>
</comment>
<gene>
    <name evidence="3" type="ORF">PoB_001868800</name>
</gene>
<dbReference type="EMBL" id="BLXT01002238">
    <property type="protein sequence ID" value="GFN92182.1"/>
    <property type="molecule type" value="Genomic_DNA"/>
</dbReference>
<protein>
    <submittedName>
        <fullName evidence="3">Ubiquitin-like protein nedd8</fullName>
    </submittedName>
</protein>
<dbReference type="InterPro" id="IPR000626">
    <property type="entry name" value="Ubiquitin-like_dom"/>
</dbReference>
<dbReference type="Proteomes" id="UP000735302">
    <property type="component" value="Unassembled WGS sequence"/>
</dbReference>
<dbReference type="AlphaFoldDB" id="A0AAV3ZCN7"/>
<evidence type="ECO:0000259" key="2">
    <source>
        <dbReference type="PROSITE" id="PS50053"/>
    </source>
</evidence>
<evidence type="ECO:0000256" key="1">
    <source>
        <dbReference type="SAM" id="MobiDB-lite"/>
    </source>
</evidence>
<dbReference type="InterPro" id="IPR019956">
    <property type="entry name" value="Ubiquitin_dom"/>
</dbReference>
<feature type="non-terminal residue" evidence="3">
    <location>
        <position position="1"/>
    </location>
</feature>
<proteinExistence type="predicted"/>